<proteinExistence type="inferred from homology"/>
<reference evidence="7" key="1">
    <citation type="journal article" date="2019" name="Science">
        <title>Mutation of a bHLH transcription factor allowed almond domestication.</title>
        <authorList>
            <person name="Sanchez-Perez R."/>
            <person name="Pavan S."/>
            <person name="Mazzeo R."/>
            <person name="Moldovan C."/>
            <person name="Aiese Cigliano R."/>
            <person name="Del Cueto J."/>
            <person name="Ricciardi F."/>
            <person name="Lotti C."/>
            <person name="Ricciardi L."/>
            <person name="Dicenta F."/>
            <person name="Lopez-Marques R.L."/>
            <person name="Lindberg Moller B."/>
        </authorList>
    </citation>
    <scope>NUCLEOTIDE SEQUENCE</scope>
</reference>
<accession>A0A4Y1R6S5</accession>
<dbReference type="AlphaFoldDB" id="A0A4Y1R6S5"/>
<sequence>MERFLFCVKALLHTTSNGSSFWMGNLKHKDLKGQVVSSQVYVDSEDDHVDEEPAEAADEEPAEAGGEEPAEAADEEPAAASDEEQAEADDEEQAELLMKSQLKLRMKSKLKLLMIIHLTSKNCPGFW</sequence>
<dbReference type="GO" id="GO:0031573">
    <property type="term" value="P:mitotic intra-S DNA damage checkpoint signaling"/>
    <property type="evidence" value="ECO:0007669"/>
    <property type="project" value="TreeGrafter"/>
</dbReference>
<evidence type="ECO:0000256" key="1">
    <source>
        <dbReference type="ARBA" id="ARBA00004123"/>
    </source>
</evidence>
<gene>
    <name evidence="7" type="ORF">Prudu_009681</name>
</gene>
<dbReference type="PANTHER" id="PTHR32086">
    <property type="entry name" value="FANCONI ANEMIA GROUP D2 PROTEIN"/>
    <property type="match status" value="1"/>
</dbReference>
<dbReference type="GO" id="GO:0036297">
    <property type="term" value="P:interstrand cross-link repair"/>
    <property type="evidence" value="ECO:0007669"/>
    <property type="project" value="TreeGrafter"/>
</dbReference>
<name>A0A4Y1R6S5_PRUDU</name>
<evidence type="ECO:0000256" key="2">
    <source>
        <dbReference type="ARBA" id="ARBA00022499"/>
    </source>
</evidence>
<feature type="compositionally biased region" description="Acidic residues" evidence="6">
    <location>
        <begin position="43"/>
        <end position="94"/>
    </location>
</feature>
<dbReference type="Pfam" id="PF14631">
    <property type="entry name" value="FancD2"/>
    <property type="match status" value="1"/>
</dbReference>
<protein>
    <submittedName>
        <fullName evidence="7">Uncharacterized protein</fullName>
    </submittedName>
</protein>
<dbReference type="EMBL" id="AP019299">
    <property type="protein sequence ID" value="BBG99852.1"/>
    <property type="molecule type" value="Genomic_DNA"/>
</dbReference>
<dbReference type="GO" id="GO:0005634">
    <property type="term" value="C:nucleus"/>
    <property type="evidence" value="ECO:0007669"/>
    <property type="project" value="UniProtKB-SubCell"/>
</dbReference>
<evidence type="ECO:0000256" key="3">
    <source>
        <dbReference type="ARBA" id="ARBA00022843"/>
    </source>
</evidence>
<dbReference type="GO" id="GO:0007129">
    <property type="term" value="P:homologous chromosome pairing at meiosis"/>
    <property type="evidence" value="ECO:0007669"/>
    <property type="project" value="TreeGrafter"/>
</dbReference>
<dbReference type="GO" id="GO:0070182">
    <property type="term" value="F:DNA polymerase binding"/>
    <property type="evidence" value="ECO:0007669"/>
    <property type="project" value="TreeGrafter"/>
</dbReference>
<keyword evidence="3" id="KW-0832">Ubl conjugation</keyword>
<comment type="subcellular location">
    <subcellularLocation>
        <location evidence="1">Nucleus</location>
    </subcellularLocation>
</comment>
<comment type="similarity">
    <text evidence="5">Belongs to the Fanconi anemia protein FANCD2 family.</text>
</comment>
<dbReference type="GO" id="GO:0000793">
    <property type="term" value="C:condensed chromosome"/>
    <property type="evidence" value="ECO:0007669"/>
    <property type="project" value="TreeGrafter"/>
</dbReference>
<dbReference type="GO" id="GO:1990918">
    <property type="term" value="P:double-strand break repair involved in meiotic recombination"/>
    <property type="evidence" value="ECO:0007669"/>
    <property type="project" value="TreeGrafter"/>
</dbReference>
<evidence type="ECO:0000256" key="5">
    <source>
        <dbReference type="ARBA" id="ARBA00093456"/>
    </source>
</evidence>
<organism evidence="7">
    <name type="scientific">Prunus dulcis</name>
    <name type="common">Almond</name>
    <name type="synonym">Amygdalus dulcis</name>
    <dbReference type="NCBI Taxonomy" id="3755"/>
    <lineage>
        <taxon>Eukaryota</taxon>
        <taxon>Viridiplantae</taxon>
        <taxon>Streptophyta</taxon>
        <taxon>Embryophyta</taxon>
        <taxon>Tracheophyta</taxon>
        <taxon>Spermatophyta</taxon>
        <taxon>Magnoliopsida</taxon>
        <taxon>eudicotyledons</taxon>
        <taxon>Gunneridae</taxon>
        <taxon>Pentapetalae</taxon>
        <taxon>rosids</taxon>
        <taxon>fabids</taxon>
        <taxon>Rosales</taxon>
        <taxon>Rosaceae</taxon>
        <taxon>Amygdaloideae</taxon>
        <taxon>Amygdaleae</taxon>
        <taxon>Prunus</taxon>
    </lineage>
</organism>
<feature type="region of interest" description="Disordered" evidence="6">
    <location>
        <begin position="41"/>
        <end position="94"/>
    </location>
</feature>
<dbReference type="InterPro" id="IPR029448">
    <property type="entry name" value="FANCD2"/>
</dbReference>
<keyword evidence="2" id="KW-1017">Isopeptide bond</keyword>
<evidence type="ECO:0000256" key="6">
    <source>
        <dbReference type="SAM" id="MobiDB-lite"/>
    </source>
</evidence>
<evidence type="ECO:0000256" key="4">
    <source>
        <dbReference type="ARBA" id="ARBA00023242"/>
    </source>
</evidence>
<keyword evidence="4" id="KW-0539">Nucleus</keyword>
<evidence type="ECO:0000313" key="7">
    <source>
        <dbReference type="EMBL" id="BBG99852.1"/>
    </source>
</evidence>
<dbReference type="PANTHER" id="PTHR32086:SF0">
    <property type="entry name" value="FANCONI ANEMIA GROUP D2 PROTEIN"/>
    <property type="match status" value="1"/>
</dbReference>